<accession>A0A8I1JKL8</accession>
<dbReference type="Proteomes" id="UP000637061">
    <property type="component" value="Unassembled WGS sequence"/>
</dbReference>
<name>A0A8I1JKL8_PSEPU</name>
<proteinExistence type="predicted"/>
<sequence length="205" mass="22895">MQISKPAKYLDDYLDSRIRHPEIFGNLNDLISRVNEVERVIGEFSPLLNSNPFVTAVHIVAEGQVEFGDSLDRFRLFNACLSHLSMAPVDEISPQSLRVFSKIAEGRSDDIEKFKVAKLVTNLMLRADELEGADRAALKNACKDTAKALRPHGFFPTEYERDIAARASRTHGKELVELLGFDSKNIPSIRSLPASRQPDPTAFAL</sequence>
<comment type="caution">
    <text evidence="1">The sequence shown here is derived from an EMBL/GenBank/DDBJ whole genome shotgun (WGS) entry which is preliminary data.</text>
</comment>
<dbReference type="AlphaFoldDB" id="A0A8I1JKL8"/>
<dbReference type="RefSeq" id="WP_198747575.1">
    <property type="nucleotide sequence ID" value="NZ_JAEHTE010000015.1"/>
</dbReference>
<organism evidence="1 2">
    <name type="scientific">Pseudomonas putida</name>
    <name type="common">Arthrobacter siderocapsulatus</name>
    <dbReference type="NCBI Taxonomy" id="303"/>
    <lineage>
        <taxon>Bacteria</taxon>
        <taxon>Pseudomonadati</taxon>
        <taxon>Pseudomonadota</taxon>
        <taxon>Gammaproteobacteria</taxon>
        <taxon>Pseudomonadales</taxon>
        <taxon>Pseudomonadaceae</taxon>
        <taxon>Pseudomonas</taxon>
    </lineage>
</organism>
<gene>
    <name evidence="1" type="ORF">JEU22_14755</name>
</gene>
<evidence type="ECO:0000313" key="2">
    <source>
        <dbReference type="Proteomes" id="UP000637061"/>
    </source>
</evidence>
<dbReference type="EMBL" id="JAEHTE010000015">
    <property type="protein sequence ID" value="MBI6885173.1"/>
    <property type="molecule type" value="Genomic_DNA"/>
</dbReference>
<protein>
    <submittedName>
        <fullName evidence="1">Uncharacterized protein</fullName>
    </submittedName>
</protein>
<evidence type="ECO:0000313" key="1">
    <source>
        <dbReference type="EMBL" id="MBI6885173.1"/>
    </source>
</evidence>
<reference evidence="1" key="1">
    <citation type="submission" date="2020-12" db="EMBL/GenBank/DDBJ databases">
        <title>Enhanced detection system for hospital associated transmission using whole genome sequencing surveillance.</title>
        <authorList>
            <person name="Harrison L.H."/>
            <person name="Van Tyne D."/>
            <person name="Marsh J.W."/>
            <person name="Griffith M.P."/>
            <person name="Snyder D.J."/>
            <person name="Cooper V.S."/>
            <person name="Mustapha M."/>
        </authorList>
    </citation>
    <scope>NUCLEOTIDE SEQUENCE</scope>
    <source>
        <strain evidence="1">PSB00042</strain>
    </source>
</reference>